<feature type="region of interest" description="Disordered" evidence="1">
    <location>
        <begin position="30"/>
        <end position="51"/>
    </location>
</feature>
<evidence type="ECO:0000313" key="2">
    <source>
        <dbReference type="EMBL" id="CAI9179709.1"/>
    </source>
</evidence>
<dbReference type="EMBL" id="OX459945">
    <property type="protein sequence ID" value="CAI9179709.1"/>
    <property type="molecule type" value="Genomic_DNA"/>
</dbReference>
<proteinExistence type="predicted"/>
<feature type="compositionally biased region" description="Basic and acidic residues" evidence="1">
    <location>
        <begin position="79"/>
        <end position="93"/>
    </location>
</feature>
<dbReference type="Proteomes" id="UP001176941">
    <property type="component" value="Chromosome 9"/>
</dbReference>
<name>A0ABN9A125_RANTA</name>
<accession>A0ABN9A125</accession>
<evidence type="ECO:0000256" key="1">
    <source>
        <dbReference type="SAM" id="MobiDB-lite"/>
    </source>
</evidence>
<evidence type="ECO:0000313" key="3">
    <source>
        <dbReference type="Proteomes" id="UP001176941"/>
    </source>
</evidence>
<reference evidence="2" key="1">
    <citation type="submission" date="2023-04" db="EMBL/GenBank/DDBJ databases">
        <authorList>
            <consortium name="ELIXIR-Norway"/>
        </authorList>
    </citation>
    <scope>NUCLEOTIDE SEQUENCE [LARGE SCALE GENOMIC DNA]</scope>
</reference>
<sequence>MFSQYLPATRPEENQRRAEKQRLFGRQGLHVKFGPCDLGPPGSVDNYLSTRPRKPSLLDPVCQCWPPTLATPPPSWEADPGRRHLAEAMGELRRPRRTPPPAVGSPLEEC</sequence>
<keyword evidence="3" id="KW-1185">Reference proteome</keyword>
<organism evidence="2 3">
    <name type="scientific">Rangifer tarandus platyrhynchus</name>
    <name type="common">Svalbard reindeer</name>
    <dbReference type="NCBI Taxonomy" id="3082113"/>
    <lineage>
        <taxon>Eukaryota</taxon>
        <taxon>Metazoa</taxon>
        <taxon>Chordata</taxon>
        <taxon>Craniata</taxon>
        <taxon>Vertebrata</taxon>
        <taxon>Euteleostomi</taxon>
        <taxon>Mammalia</taxon>
        <taxon>Eutheria</taxon>
        <taxon>Laurasiatheria</taxon>
        <taxon>Artiodactyla</taxon>
        <taxon>Ruminantia</taxon>
        <taxon>Pecora</taxon>
        <taxon>Cervidae</taxon>
        <taxon>Odocoileinae</taxon>
        <taxon>Rangifer</taxon>
    </lineage>
</organism>
<protein>
    <submittedName>
        <fullName evidence="2">Uncharacterized protein</fullName>
    </submittedName>
</protein>
<gene>
    <name evidence="2" type="ORF">MRATA1EN1_LOCUS28671</name>
</gene>
<feature type="region of interest" description="Disordered" evidence="1">
    <location>
        <begin position="70"/>
        <end position="110"/>
    </location>
</feature>